<dbReference type="InterPro" id="IPR036388">
    <property type="entry name" value="WH-like_DNA-bd_sf"/>
</dbReference>
<proteinExistence type="predicted"/>
<keyword evidence="6" id="KW-1185">Reference proteome</keyword>
<dbReference type="CDD" id="cd07377">
    <property type="entry name" value="WHTH_GntR"/>
    <property type="match status" value="1"/>
</dbReference>
<keyword evidence="2" id="KW-0238">DNA-binding</keyword>
<dbReference type="InterPro" id="IPR011711">
    <property type="entry name" value="GntR_C"/>
</dbReference>
<gene>
    <name evidence="5" type="ORF">GL300_19395</name>
</gene>
<dbReference type="Pfam" id="PF00392">
    <property type="entry name" value="GntR"/>
    <property type="match status" value="1"/>
</dbReference>
<sequence length="233" mass="25539">MNAATPPAEAALSRLDPLAVAGLREHVHRALRQVILQGGFEPGARLNERAIAEQLGVSTTPVKEALRLLEADGLVRTKPRSGVIVNFDFAWAEEMILARAAIESTIARLAAQRITAPDKPVLQAILDDMQRATAESSAEELVQLNEVFHGHIRSVARANYLRLLNDRQDVYDSGARRVIHSDPAERQQALAEHRQIGRAVIAGDPDAAEVAMKAHVLRAGDSYLDLVFRKNKD</sequence>
<name>A0A844HM68_9RHOB</name>
<feature type="domain" description="HTH gntR-type" evidence="4">
    <location>
        <begin position="21"/>
        <end position="88"/>
    </location>
</feature>
<dbReference type="PANTHER" id="PTHR43537">
    <property type="entry name" value="TRANSCRIPTIONAL REGULATOR, GNTR FAMILY"/>
    <property type="match status" value="1"/>
</dbReference>
<evidence type="ECO:0000256" key="2">
    <source>
        <dbReference type="ARBA" id="ARBA00023125"/>
    </source>
</evidence>
<dbReference type="EMBL" id="WMIG01000015">
    <property type="protein sequence ID" value="MTH61383.1"/>
    <property type="molecule type" value="Genomic_DNA"/>
</dbReference>
<keyword evidence="3" id="KW-0804">Transcription</keyword>
<dbReference type="GO" id="GO:0003700">
    <property type="term" value="F:DNA-binding transcription factor activity"/>
    <property type="evidence" value="ECO:0007669"/>
    <property type="project" value="InterPro"/>
</dbReference>
<dbReference type="Pfam" id="PF07729">
    <property type="entry name" value="FCD"/>
    <property type="match status" value="1"/>
</dbReference>
<evidence type="ECO:0000259" key="4">
    <source>
        <dbReference type="PROSITE" id="PS50949"/>
    </source>
</evidence>
<dbReference type="PANTHER" id="PTHR43537:SF24">
    <property type="entry name" value="GLUCONATE OPERON TRANSCRIPTIONAL REPRESSOR"/>
    <property type="match status" value="1"/>
</dbReference>
<dbReference type="InterPro" id="IPR008920">
    <property type="entry name" value="TF_FadR/GntR_C"/>
</dbReference>
<dbReference type="RefSeq" id="WP_155041343.1">
    <property type="nucleotide sequence ID" value="NZ_JBHGCD010000019.1"/>
</dbReference>
<evidence type="ECO:0000256" key="1">
    <source>
        <dbReference type="ARBA" id="ARBA00023015"/>
    </source>
</evidence>
<organism evidence="5 6">
    <name type="scientific">Paracoccus litorisediminis</name>
    <dbReference type="NCBI Taxonomy" id="2006130"/>
    <lineage>
        <taxon>Bacteria</taxon>
        <taxon>Pseudomonadati</taxon>
        <taxon>Pseudomonadota</taxon>
        <taxon>Alphaproteobacteria</taxon>
        <taxon>Rhodobacterales</taxon>
        <taxon>Paracoccaceae</taxon>
        <taxon>Paracoccus</taxon>
    </lineage>
</organism>
<protein>
    <submittedName>
        <fullName evidence="5">FCD domain-containing protein</fullName>
    </submittedName>
</protein>
<dbReference type="InterPro" id="IPR036390">
    <property type="entry name" value="WH_DNA-bd_sf"/>
</dbReference>
<reference evidence="5 6" key="1">
    <citation type="submission" date="2019-11" db="EMBL/GenBank/DDBJ databases">
        <authorList>
            <person name="Dong K."/>
        </authorList>
    </citation>
    <scope>NUCLEOTIDE SEQUENCE [LARGE SCALE GENOMIC DNA]</scope>
    <source>
        <strain evidence="5 6">NBRC 112902</strain>
    </source>
</reference>
<dbReference type="GO" id="GO:0003677">
    <property type="term" value="F:DNA binding"/>
    <property type="evidence" value="ECO:0007669"/>
    <property type="project" value="UniProtKB-KW"/>
</dbReference>
<dbReference type="Gene3D" id="1.10.10.10">
    <property type="entry name" value="Winged helix-like DNA-binding domain superfamily/Winged helix DNA-binding domain"/>
    <property type="match status" value="1"/>
</dbReference>
<dbReference type="PROSITE" id="PS50949">
    <property type="entry name" value="HTH_GNTR"/>
    <property type="match status" value="1"/>
</dbReference>
<dbReference type="SUPFAM" id="SSF46785">
    <property type="entry name" value="Winged helix' DNA-binding domain"/>
    <property type="match status" value="1"/>
</dbReference>
<dbReference type="Proteomes" id="UP000449846">
    <property type="component" value="Unassembled WGS sequence"/>
</dbReference>
<keyword evidence="1" id="KW-0805">Transcription regulation</keyword>
<dbReference type="SMART" id="SM00345">
    <property type="entry name" value="HTH_GNTR"/>
    <property type="match status" value="1"/>
</dbReference>
<dbReference type="OrthoDB" id="8155773at2"/>
<evidence type="ECO:0000313" key="5">
    <source>
        <dbReference type="EMBL" id="MTH61383.1"/>
    </source>
</evidence>
<evidence type="ECO:0000313" key="6">
    <source>
        <dbReference type="Proteomes" id="UP000449846"/>
    </source>
</evidence>
<dbReference type="SMART" id="SM00895">
    <property type="entry name" value="FCD"/>
    <property type="match status" value="1"/>
</dbReference>
<dbReference type="SUPFAM" id="SSF48008">
    <property type="entry name" value="GntR ligand-binding domain-like"/>
    <property type="match status" value="1"/>
</dbReference>
<dbReference type="Gene3D" id="1.20.120.530">
    <property type="entry name" value="GntR ligand-binding domain-like"/>
    <property type="match status" value="1"/>
</dbReference>
<accession>A0A844HM68</accession>
<dbReference type="InterPro" id="IPR000524">
    <property type="entry name" value="Tscrpt_reg_HTH_GntR"/>
</dbReference>
<evidence type="ECO:0000256" key="3">
    <source>
        <dbReference type="ARBA" id="ARBA00023163"/>
    </source>
</evidence>
<comment type="caution">
    <text evidence="5">The sequence shown here is derived from an EMBL/GenBank/DDBJ whole genome shotgun (WGS) entry which is preliminary data.</text>
</comment>
<dbReference type="AlphaFoldDB" id="A0A844HM68"/>